<organism evidence="2 3">
    <name type="scientific">Rhizopus microsporus</name>
    <dbReference type="NCBI Taxonomy" id="58291"/>
    <lineage>
        <taxon>Eukaryota</taxon>
        <taxon>Fungi</taxon>
        <taxon>Fungi incertae sedis</taxon>
        <taxon>Mucoromycota</taxon>
        <taxon>Mucoromycotina</taxon>
        <taxon>Mucoromycetes</taxon>
        <taxon>Mucorales</taxon>
        <taxon>Mucorineae</taxon>
        <taxon>Rhizopodaceae</taxon>
        <taxon>Rhizopus</taxon>
    </lineage>
</organism>
<gene>
    <name evidence="2" type="ORF">BCV71DRAFT_190679</name>
</gene>
<protein>
    <submittedName>
        <fullName evidence="2">Uncharacterized protein</fullName>
    </submittedName>
</protein>
<dbReference type="AlphaFoldDB" id="A0A1X0RKN8"/>
<feature type="compositionally biased region" description="Polar residues" evidence="1">
    <location>
        <begin position="1"/>
        <end position="14"/>
    </location>
</feature>
<name>A0A1X0RKN8_RHIZD</name>
<proteinExistence type="predicted"/>
<evidence type="ECO:0000256" key="1">
    <source>
        <dbReference type="SAM" id="MobiDB-lite"/>
    </source>
</evidence>
<dbReference type="SUPFAM" id="SSF48695">
    <property type="entry name" value="Multiheme cytochromes"/>
    <property type="match status" value="1"/>
</dbReference>
<dbReference type="Proteomes" id="UP000242381">
    <property type="component" value="Unassembled WGS sequence"/>
</dbReference>
<reference evidence="2 3" key="1">
    <citation type="journal article" date="2016" name="Proc. Natl. Acad. Sci. U.S.A.">
        <title>Lipid metabolic changes in an early divergent fungus govern the establishment of a mutualistic symbiosis with endobacteria.</title>
        <authorList>
            <person name="Lastovetsky O.A."/>
            <person name="Gaspar M.L."/>
            <person name="Mondo S.J."/>
            <person name="LaButti K.M."/>
            <person name="Sandor L."/>
            <person name="Grigoriev I.V."/>
            <person name="Henry S.A."/>
            <person name="Pawlowska T.E."/>
        </authorList>
    </citation>
    <scope>NUCLEOTIDE SEQUENCE [LARGE SCALE GENOMIC DNA]</scope>
    <source>
        <strain evidence="2 3">ATCC 11559</strain>
    </source>
</reference>
<sequence length="81" mass="9169">MENNNSQGTTSCSSCHAPLPVDSCYRTCQSCRERIAGSHRRRRDESRSRAESAAYISQLCHLRPLVLGRMDKECPHCHALH</sequence>
<dbReference type="InterPro" id="IPR036280">
    <property type="entry name" value="Multihaem_cyt_sf"/>
</dbReference>
<dbReference type="EMBL" id="KV921625">
    <property type="protein sequence ID" value="ORE12653.1"/>
    <property type="molecule type" value="Genomic_DNA"/>
</dbReference>
<evidence type="ECO:0000313" key="2">
    <source>
        <dbReference type="EMBL" id="ORE12653.1"/>
    </source>
</evidence>
<accession>A0A1X0RKN8</accession>
<feature type="region of interest" description="Disordered" evidence="1">
    <location>
        <begin position="1"/>
        <end position="20"/>
    </location>
</feature>
<evidence type="ECO:0000313" key="3">
    <source>
        <dbReference type="Proteomes" id="UP000242381"/>
    </source>
</evidence>